<accession>A0ABY9CRA4</accession>
<gene>
    <name evidence="2" type="ORF">VitviT2T_015874</name>
</gene>
<evidence type="ECO:0000313" key="3">
    <source>
        <dbReference type="Proteomes" id="UP001227230"/>
    </source>
</evidence>
<dbReference type="InterPro" id="IPR001563">
    <property type="entry name" value="Peptidase_S10"/>
</dbReference>
<dbReference type="SUPFAM" id="SSF53474">
    <property type="entry name" value="alpha/beta-Hydrolases"/>
    <property type="match status" value="1"/>
</dbReference>
<keyword evidence="3" id="KW-1185">Reference proteome</keyword>
<evidence type="ECO:0000313" key="2">
    <source>
        <dbReference type="EMBL" id="WJZ97255.1"/>
    </source>
</evidence>
<reference evidence="2 3" key="1">
    <citation type="journal article" date="2023" name="Hortic Res">
        <title>The complete reference genome for grapevine (Vitis vinifera L.) genetics and breeding.</title>
        <authorList>
            <person name="Shi X."/>
            <person name="Cao S."/>
            <person name="Wang X."/>
            <person name="Huang S."/>
            <person name="Wang Y."/>
            <person name="Liu Z."/>
            <person name="Liu W."/>
            <person name="Leng X."/>
            <person name="Peng Y."/>
            <person name="Wang N."/>
            <person name="Wang Y."/>
            <person name="Ma Z."/>
            <person name="Xu X."/>
            <person name="Zhang F."/>
            <person name="Xue H."/>
            <person name="Zhong H."/>
            <person name="Wang Y."/>
            <person name="Zhang K."/>
            <person name="Velt A."/>
            <person name="Avia K."/>
            <person name="Holtgrawe D."/>
            <person name="Grimplet J."/>
            <person name="Matus J.T."/>
            <person name="Ware D."/>
            <person name="Wu X."/>
            <person name="Wang H."/>
            <person name="Liu C."/>
            <person name="Fang Y."/>
            <person name="Rustenholz C."/>
            <person name="Cheng Z."/>
            <person name="Xiao H."/>
            <person name="Zhou Y."/>
        </authorList>
    </citation>
    <scope>NUCLEOTIDE SEQUENCE [LARGE SCALE GENOMIC DNA]</scope>
    <source>
        <strain evidence="3">cv. Pinot noir / PN40024</strain>
        <tissue evidence="2">Leaf</tissue>
    </source>
</reference>
<organism evidence="2 3">
    <name type="scientific">Vitis vinifera</name>
    <name type="common">Grape</name>
    <dbReference type="NCBI Taxonomy" id="29760"/>
    <lineage>
        <taxon>Eukaryota</taxon>
        <taxon>Viridiplantae</taxon>
        <taxon>Streptophyta</taxon>
        <taxon>Embryophyta</taxon>
        <taxon>Tracheophyta</taxon>
        <taxon>Spermatophyta</taxon>
        <taxon>Magnoliopsida</taxon>
        <taxon>eudicotyledons</taxon>
        <taxon>Gunneridae</taxon>
        <taxon>Pentapetalae</taxon>
        <taxon>rosids</taxon>
        <taxon>Vitales</taxon>
        <taxon>Vitaceae</taxon>
        <taxon>Viteae</taxon>
        <taxon>Vitis</taxon>
    </lineage>
</organism>
<dbReference type="InterPro" id="IPR029058">
    <property type="entry name" value="AB_hydrolase_fold"/>
</dbReference>
<name>A0ABY9CRA4_VITVI</name>
<sequence>MISDRSYQSIMEYHCNFITKRTSQKCDEAMNYAINHEFRDIDQYNIYTPSYMALPNSTKSSISLCLKNKLVRRWISRHDPCTQNYVKKYYNQPEVYYTMHAHCIEIPYKWTTCMLFSQIDLIFLNF</sequence>
<dbReference type="EMBL" id="CP126657">
    <property type="protein sequence ID" value="WJZ97255.1"/>
    <property type="molecule type" value="Genomic_DNA"/>
</dbReference>
<dbReference type="Pfam" id="PF00450">
    <property type="entry name" value="Peptidase_S10"/>
    <property type="match status" value="1"/>
</dbReference>
<evidence type="ECO:0000256" key="1">
    <source>
        <dbReference type="ARBA" id="ARBA00009431"/>
    </source>
</evidence>
<comment type="similarity">
    <text evidence="1">Belongs to the peptidase S10 family.</text>
</comment>
<dbReference type="Proteomes" id="UP001227230">
    <property type="component" value="Chromosome 10"/>
</dbReference>
<proteinExistence type="inferred from homology"/>
<dbReference type="Gene3D" id="6.10.250.940">
    <property type="match status" value="1"/>
</dbReference>
<protein>
    <submittedName>
        <fullName evidence="2">Uncharacterized protein</fullName>
    </submittedName>
</protein>